<dbReference type="EC" id="4.2.2.-" evidence="4"/>
<dbReference type="InterPro" id="IPR036908">
    <property type="entry name" value="RlpA-like_sf"/>
</dbReference>
<evidence type="ECO:0000256" key="6">
    <source>
        <dbReference type="SAM" id="MobiDB-lite"/>
    </source>
</evidence>
<dbReference type="InterPro" id="IPR009009">
    <property type="entry name" value="RlpA-like_DPBB"/>
</dbReference>
<feature type="signal peptide" evidence="7">
    <location>
        <begin position="1"/>
        <end position="23"/>
    </location>
</feature>
<proteinExistence type="inferred from homology"/>
<protein>
    <recommendedName>
        <fullName evidence="4">Endolytic peptidoglycan transglycosylase RlpA</fullName>
        <ecNumber evidence="4">4.2.2.-</ecNumber>
    </recommendedName>
</protein>
<evidence type="ECO:0000313" key="10">
    <source>
        <dbReference type="Proteomes" id="UP001184230"/>
    </source>
</evidence>
<organism evidence="9 10">
    <name type="scientific">Variovorax soli</name>
    <dbReference type="NCBI Taxonomy" id="376815"/>
    <lineage>
        <taxon>Bacteria</taxon>
        <taxon>Pseudomonadati</taxon>
        <taxon>Pseudomonadota</taxon>
        <taxon>Betaproteobacteria</taxon>
        <taxon>Burkholderiales</taxon>
        <taxon>Comamonadaceae</taxon>
        <taxon>Variovorax</taxon>
    </lineage>
</organism>
<evidence type="ECO:0000313" key="9">
    <source>
        <dbReference type="EMBL" id="MDR6534702.1"/>
    </source>
</evidence>
<keyword evidence="3 4" id="KW-0961">Cell wall biogenesis/degradation</keyword>
<feature type="compositionally biased region" description="Low complexity" evidence="6">
    <location>
        <begin position="255"/>
        <end position="270"/>
    </location>
</feature>
<keyword evidence="1 7" id="KW-0732">Signal</keyword>
<keyword evidence="2 4" id="KW-0456">Lyase</keyword>
<evidence type="ECO:0000256" key="2">
    <source>
        <dbReference type="ARBA" id="ARBA00023239"/>
    </source>
</evidence>
<dbReference type="Proteomes" id="UP001184230">
    <property type="component" value="Unassembled WGS sequence"/>
</dbReference>
<gene>
    <name evidence="4" type="primary">rlpA</name>
    <name evidence="9" type="ORF">J2739_000462</name>
</gene>
<feature type="region of interest" description="Disordered" evidence="6">
    <location>
        <begin position="244"/>
        <end position="270"/>
    </location>
</feature>
<feature type="chain" id="PRO_5045924137" description="Endolytic peptidoglycan transglycosylase RlpA" evidence="7">
    <location>
        <begin position="24"/>
        <end position="350"/>
    </location>
</feature>
<evidence type="ECO:0000259" key="8">
    <source>
        <dbReference type="PROSITE" id="PS51724"/>
    </source>
</evidence>
<dbReference type="SUPFAM" id="SSF110997">
    <property type="entry name" value="Sporulation related repeat"/>
    <property type="match status" value="1"/>
</dbReference>
<sequence>MARAAANGRALALLAGAALVLLAGCASGPRGGGGIGRDGADANPPSGLGQVPDAEPRIESIRGSGGTSKPYVVLGRSYVPITDDRPWRETGLASWYGRKFHAQTTANGEPYDMYAMTAAHKTLPLPSYVRVRNPANGREVIVRVNDRGPFHEDRIIDLSYTAAYKLDLLRGVAPVEIERITNADIRAGTWRRGDTALAQAAAVPPVSPAAAPMVAASDAVAVPAALTSPVVAVPRTEVRELAALPPLPSQPPTAAPAQAAADESPPASPAMATSGFWVQLGAFSQRDGVERFQQQVARSLPAVAGALNVFAERGTYRLQAGPYASRDQARDMAEQVRNGLQLVPMIVERR</sequence>
<feature type="domain" description="SPOR" evidence="8">
    <location>
        <begin position="270"/>
        <end position="349"/>
    </location>
</feature>
<dbReference type="Pfam" id="PF05036">
    <property type="entry name" value="SPOR"/>
    <property type="match status" value="1"/>
</dbReference>
<comment type="function">
    <text evidence="4">Lytic transglycosylase with a strong preference for naked glycan strands that lack stem peptides.</text>
</comment>
<dbReference type="InterPro" id="IPR012997">
    <property type="entry name" value="RplA"/>
</dbReference>
<feature type="compositionally biased region" description="Pro residues" evidence="6">
    <location>
        <begin position="245"/>
        <end position="254"/>
    </location>
</feature>
<dbReference type="SUPFAM" id="SSF50685">
    <property type="entry name" value="Barwin-like endoglucanases"/>
    <property type="match status" value="1"/>
</dbReference>
<dbReference type="RefSeq" id="WP_309898096.1">
    <property type="nucleotide sequence ID" value="NZ_JAVDRF010000001.1"/>
</dbReference>
<dbReference type="Gene3D" id="3.30.70.1070">
    <property type="entry name" value="Sporulation related repeat"/>
    <property type="match status" value="1"/>
</dbReference>
<dbReference type="Pfam" id="PF03330">
    <property type="entry name" value="DPBB_1"/>
    <property type="match status" value="1"/>
</dbReference>
<dbReference type="CDD" id="cd22268">
    <property type="entry name" value="DPBB_RlpA-like"/>
    <property type="match status" value="1"/>
</dbReference>
<dbReference type="PANTHER" id="PTHR34183">
    <property type="entry name" value="ENDOLYTIC PEPTIDOGLYCAN TRANSGLYCOSYLASE RLPA"/>
    <property type="match status" value="1"/>
</dbReference>
<evidence type="ECO:0000256" key="4">
    <source>
        <dbReference type="HAMAP-Rule" id="MF_02071"/>
    </source>
</evidence>
<comment type="caution">
    <text evidence="9">The sequence shown here is derived from an EMBL/GenBank/DDBJ whole genome shotgun (WGS) entry which is preliminary data.</text>
</comment>
<keyword evidence="4" id="KW-0472">Membrane</keyword>
<dbReference type="InterPro" id="IPR007730">
    <property type="entry name" value="SPOR-like_dom"/>
</dbReference>
<dbReference type="InterPro" id="IPR036680">
    <property type="entry name" value="SPOR-like_sf"/>
</dbReference>
<comment type="similarity">
    <text evidence="4 5">Belongs to the RlpA family.</text>
</comment>
<dbReference type="PROSITE" id="PS51724">
    <property type="entry name" value="SPOR"/>
    <property type="match status" value="1"/>
</dbReference>
<evidence type="ECO:0000256" key="5">
    <source>
        <dbReference type="RuleBase" id="RU003495"/>
    </source>
</evidence>
<keyword evidence="4 9" id="KW-0449">Lipoprotein</keyword>
<evidence type="ECO:0000256" key="1">
    <source>
        <dbReference type="ARBA" id="ARBA00022729"/>
    </source>
</evidence>
<dbReference type="EMBL" id="JAVDRF010000001">
    <property type="protein sequence ID" value="MDR6534702.1"/>
    <property type="molecule type" value="Genomic_DNA"/>
</dbReference>
<dbReference type="Gene3D" id="2.40.40.10">
    <property type="entry name" value="RlpA-like domain"/>
    <property type="match status" value="1"/>
</dbReference>
<keyword evidence="4" id="KW-0564">Palmitate</keyword>
<keyword evidence="10" id="KW-1185">Reference proteome</keyword>
<dbReference type="NCBIfam" id="TIGR00413">
    <property type="entry name" value="rlpA"/>
    <property type="match status" value="1"/>
</dbReference>
<dbReference type="InterPro" id="IPR034718">
    <property type="entry name" value="RlpA"/>
</dbReference>
<feature type="region of interest" description="Disordered" evidence="6">
    <location>
        <begin position="35"/>
        <end position="64"/>
    </location>
</feature>
<accession>A0ABU1N8D0</accession>
<evidence type="ECO:0000256" key="3">
    <source>
        <dbReference type="ARBA" id="ARBA00023316"/>
    </source>
</evidence>
<name>A0ABU1N8D0_9BURK</name>
<dbReference type="PROSITE" id="PS51257">
    <property type="entry name" value="PROKAR_LIPOPROTEIN"/>
    <property type="match status" value="1"/>
</dbReference>
<dbReference type="HAMAP" id="MF_02071">
    <property type="entry name" value="RlpA"/>
    <property type="match status" value="1"/>
</dbReference>
<reference evidence="9 10" key="1">
    <citation type="submission" date="2023-07" db="EMBL/GenBank/DDBJ databases">
        <title>Sorghum-associated microbial communities from plants grown in Nebraska, USA.</title>
        <authorList>
            <person name="Schachtman D."/>
        </authorList>
    </citation>
    <scope>NUCLEOTIDE SEQUENCE [LARGE SCALE GENOMIC DNA]</scope>
    <source>
        <strain evidence="9 10">DS1781</strain>
    </source>
</reference>
<comment type="subcellular location">
    <subcellularLocation>
        <location evidence="4">Cell membrane</location>
        <topology evidence="4">Lipid-anchor</topology>
    </subcellularLocation>
</comment>
<evidence type="ECO:0000256" key="7">
    <source>
        <dbReference type="SAM" id="SignalP"/>
    </source>
</evidence>
<dbReference type="PANTHER" id="PTHR34183:SF1">
    <property type="entry name" value="ENDOLYTIC PEPTIDOGLYCAN TRANSGLYCOSYLASE RLPA"/>
    <property type="match status" value="1"/>
</dbReference>
<keyword evidence="4" id="KW-1003">Cell membrane</keyword>